<dbReference type="RefSeq" id="WP_094515023.1">
    <property type="nucleotide sequence ID" value="NZ_JBHEEP010000002.1"/>
</dbReference>
<keyword evidence="2" id="KW-1185">Reference proteome</keyword>
<dbReference type="EMBL" id="WBWF01000003">
    <property type="protein sequence ID" value="KAB2705061.1"/>
    <property type="molecule type" value="Genomic_DNA"/>
</dbReference>
<gene>
    <name evidence="1" type="ORF">F9L03_06635</name>
</gene>
<organism evidence="1 2">
    <name type="scientific">Brucella lupini</name>
    <dbReference type="NCBI Taxonomy" id="255457"/>
    <lineage>
        <taxon>Bacteria</taxon>
        <taxon>Pseudomonadati</taxon>
        <taxon>Pseudomonadota</taxon>
        <taxon>Alphaproteobacteria</taxon>
        <taxon>Hyphomicrobiales</taxon>
        <taxon>Brucellaceae</taxon>
        <taxon>Brucella/Ochrobactrum group</taxon>
        <taxon>Brucella</taxon>
    </lineage>
</organism>
<dbReference type="Proteomes" id="UP000435957">
    <property type="component" value="Unassembled WGS sequence"/>
</dbReference>
<sequence length="144" mass="16571">MNRINEIHIEGVGTVRHLTNEDHNRIRHAARGPNRDIMPYAFSCGMSLRRFKALPVELQREVMQAFHHLCSSENIKPVERPKVDRPIFQPRIHRTDAEWSEIGRFLIQNKQSLPRGEFGPWLRDKAGLSTKAAQKAMRIARGGA</sequence>
<dbReference type="InterPro" id="IPR021451">
    <property type="entry name" value="DUF3102"/>
</dbReference>
<reference evidence="1 2" key="1">
    <citation type="submission" date="2019-09" db="EMBL/GenBank/DDBJ databases">
        <title>Taxonomic organization of the family Brucellaceae based on a phylogenomic approach.</title>
        <authorList>
            <person name="Leclercq S."/>
            <person name="Cloeckaert A."/>
            <person name="Zygmunt M.S."/>
        </authorList>
    </citation>
    <scope>NUCLEOTIDE SEQUENCE [LARGE SCALE GENOMIC DNA]</scope>
    <source>
        <strain evidence="1 2">LUP23</strain>
    </source>
</reference>
<name>A0AB34DUI7_9HYPH</name>
<evidence type="ECO:0000313" key="2">
    <source>
        <dbReference type="Proteomes" id="UP000435957"/>
    </source>
</evidence>
<accession>A0AB34DUI7</accession>
<protein>
    <submittedName>
        <fullName evidence="1">DUF3102 domain-containing protein</fullName>
    </submittedName>
</protein>
<dbReference type="AlphaFoldDB" id="A0AB34DUI7"/>
<comment type="caution">
    <text evidence="1">The sequence shown here is derived from an EMBL/GenBank/DDBJ whole genome shotgun (WGS) entry which is preliminary data.</text>
</comment>
<dbReference type="Pfam" id="PF11300">
    <property type="entry name" value="DUF3102"/>
    <property type="match status" value="1"/>
</dbReference>
<evidence type="ECO:0000313" key="1">
    <source>
        <dbReference type="EMBL" id="KAB2705061.1"/>
    </source>
</evidence>
<proteinExistence type="predicted"/>